<dbReference type="Proteomes" id="UP000824533">
    <property type="component" value="Linkage Group LG28"/>
</dbReference>
<keyword evidence="2" id="KW-1185">Reference proteome</keyword>
<proteinExistence type="predicted"/>
<accession>A0ACC1CFY0</accession>
<dbReference type="EMBL" id="CM034414">
    <property type="protein sequence ID" value="KAJ0170391.1"/>
    <property type="molecule type" value="Genomic_DNA"/>
</dbReference>
<protein>
    <submittedName>
        <fullName evidence="1">Uncharacterized protein</fullName>
    </submittedName>
</protein>
<evidence type="ECO:0000313" key="1">
    <source>
        <dbReference type="EMBL" id="KAJ0170391.1"/>
    </source>
</evidence>
<sequence>MLNYSRNHSTSRDSNECSNLHYTFRNECTSEWLTDYRLGNIKLTQQLTGSESADVPAIGSIENTMTRRVALQWIHLLPVRRVV</sequence>
<comment type="caution">
    <text evidence="1">The sequence shown here is derived from an EMBL/GenBank/DDBJ whole genome shotgun (WGS) entry which is preliminary data.</text>
</comment>
<gene>
    <name evidence="1" type="ORF">K1T71_014319</name>
</gene>
<name>A0ACC1CFY0_9NEOP</name>
<organism evidence="1 2">
    <name type="scientific">Dendrolimus kikuchii</name>
    <dbReference type="NCBI Taxonomy" id="765133"/>
    <lineage>
        <taxon>Eukaryota</taxon>
        <taxon>Metazoa</taxon>
        <taxon>Ecdysozoa</taxon>
        <taxon>Arthropoda</taxon>
        <taxon>Hexapoda</taxon>
        <taxon>Insecta</taxon>
        <taxon>Pterygota</taxon>
        <taxon>Neoptera</taxon>
        <taxon>Endopterygota</taxon>
        <taxon>Lepidoptera</taxon>
        <taxon>Glossata</taxon>
        <taxon>Ditrysia</taxon>
        <taxon>Bombycoidea</taxon>
        <taxon>Lasiocampidae</taxon>
        <taxon>Dendrolimus</taxon>
    </lineage>
</organism>
<reference evidence="1 2" key="1">
    <citation type="journal article" date="2021" name="Front. Genet.">
        <title>Chromosome-Level Genome Assembly Reveals Significant Gene Expansion in the Toll and IMD Signaling Pathways of Dendrolimus kikuchii.</title>
        <authorList>
            <person name="Zhou J."/>
            <person name="Wu P."/>
            <person name="Xiong Z."/>
            <person name="Liu N."/>
            <person name="Zhao N."/>
            <person name="Ji M."/>
            <person name="Qiu Y."/>
            <person name="Yang B."/>
        </authorList>
    </citation>
    <scope>NUCLEOTIDE SEQUENCE [LARGE SCALE GENOMIC DNA]</scope>
    <source>
        <strain evidence="1">Ann1</strain>
    </source>
</reference>
<evidence type="ECO:0000313" key="2">
    <source>
        <dbReference type="Proteomes" id="UP000824533"/>
    </source>
</evidence>